<name>A0ABQ5TLA1_9BACI</name>
<comment type="caution">
    <text evidence="2">The sequence shown here is derived from an EMBL/GenBank/DDBJ whole genome shotgun (WGS) entry which is preliminary data.</text>
</comment>
<feature type="domain" description="Glycosyltransferase 2-like" evidence="1">
    <location>
        <begin position="5"/>
        <end position="146"/>
    </location>
</feature>
<sequence length="356" mass="42481">MISISLCMIVKNEEDVLQRILSCAKRFCDEIIIVDTGSTDTTMDIARKYTDKIYEYEWVDSFAKARNFSFSKATKDYILFLDADDIIDDKNIGEIIKLKSKLESTYDVVTMKYITATDEYGNPTFSFKRHRLVKRSRNFLWYGNVHEYLAVNGKVLDTEISIIHKPTSINKKDSNRNIKIYEKMIKEEVEFTPRDLFYYANELKDHKRYQEAIDKYVAFLVTREGWIEDNIRACIYMANCYQILEQYEKEIDCLLQSLSFDIPRPEVSCRLGDLYKKRLQYQKAIVWYKIALEKEAENNMGFQLKDYSTWYPHLQLCVCYWHIGDKEHSEYHNQKAKEFRPNDKRILSNEQLFMRK</sequence>
<dbReference type="Gene3D" id="1.25.40.10">
    <property type="entry name" value="Tetratricopeptide repeat domain"/>
    <property type="match status" value="1"/>
</dbReference>
<dbReference type="SMART" id="SM00028">
    <property type="entry name" value="TPR"/>
    <property type="match status" value="3"/>
</dbReference>
<dbReference type="Pfam" id="PF00535">
    <property type="entry name" value="Glycos_transf_2"/>
    <property type="match status" value="1"/>
</dbReference>
<dbReference type="Gene3D" id="3.90.550.10">
    <property type="entry name" value="Spore Coat Polysaccharide Biosynthesis Protein SpsA, Chain A"/>
    <property type="match status" value="1"/>
</dbReference>
<accession>A0ABQ5TLA1</accession>
<evidence type="ECO:0000313" key="2">
    <source>
        <dbReference type="EMBL" id="GLO67250.1"/>
    </source>
</evidence>
<dbReference type="EMBL" id="BSKO01000001">
    <property type="protein sequence ID" value="GLO67250.1"/>
    <property type="molecule type" value="Genomic_DNA"/>
</dbReference>
<dbReference type="SUPFAM" id="SSF48452">
    <property type="entry name" value="TPR-like"/>
    <property type="match status" value="1"/>
</dbReference>
<dbReference type="GO" id="GO:0016740">
    <property type="term" value="F:transferase activity"/>
    <property type="evidence" value="ECO:0007669"/>
    <property type="project" value="UniProtKB-KW"/>
</dbReference>
<dbReference type="InterPro" id="IPR019734">
    <property type="entry name" value="TPR_rpt"/>
</dbReference>
<dbReference type="InterPro" id="IPR029044">
    <property type="entry name" value="Nucleotide-diphossugar_trans"/>
</dbReference>
<dbReference type="CDD" id="cd02511">
    <property type="entry name" value="Beta4Glucosyltransferase"/>
    <property type="match status" value="1"/>
</dbReference>
<reference evidence="2 3" key="1">
    <citation type="submission" date="2023-02" db="EMBL/GenBank/DDBJ databases">
        <title>Oceanobacillus kimchii IFOP_LL358 isolated form Alexandrium catenella lab strain.</title>
        <authorList>
            <person name="Gajardo G."/>
            <person name="Ueki S."/>
            <person name="Maruyama F."/>
        </authorList>
    </citation>
    <scope>NUCLEOTIDE SEQUENCE [LARGE SCALE GENOMIC DNA]</scope>
    <source>
        <strain evidence="2 3">IFOP_LL358</strain>
    </source>
</reference>
<evidence type="ECO:0000313" key="3">
    <source>
        <dbReference type="Proteomes" id="UP001275436"/>
    </source>
</evidence>
<dbReference type="RefSeq" id="WP_069685562.1">
    <property type="nucleotide sequence ID" value="NZ_BSKO01000001.1"/>
</dbReference>
<dbReference type="InterPro" id="IPR011990">
    <property type="entry name" value="TPR-like_helical_dom_sf"/>
</dbReference>
<protein>
    <submittedName>
        <fullName evidence="2">Glycosyl transferase</fullName>
    </submittedName>
</protein>
<gene>
    <name evidence="2" type="ORF">MACH08_30340</name>
</gene>
<keyword evidence="3" id="KW-1185">Reference proteome</keyword>
<proteinExistence type="predicted"/>
<dbReference type="InterPro" id="IPR001173">
    <property type="entry name" value="Glyco_trans_2-like"/>
</dbReference>
<dbReference type="Proteomes" id="UP001275436">
    <property type="component" value="Unassembled WGS sequence"/>
</dbReference>
<dbReference type="SUPFAM" id="SSF53448">
    <property type="entry name" value="Nucleotide-diphospho-sugar transferases"/>
    <property type="match status" value="1"/>
</dbReference>
<evidence type="ECO:0000259" key="1">
    <source>
        <dbReference type="Pfam" id="PF00535"/>
    </source>
</evidence>
<organism evidence="2 3">
    <name type="scientific">Oceanobacillus kimchii</name>
    <dbReference type="NCBI Taxonomy" id="746691"/>
    <lineage>
        <taxon>Bacteria</taxon>
        <taxon>Bacillati</taxon>
        <taxon>Bacillota</taxon>
        <taxon>Bacilli</taxon>
        <taxon>Bacillales</taxon>
        <taxon>Bacillaceae</taxon>
        <taxon>Oceanobacillus</taxon>
    </lineage>
</organism>
<dbReference type="PANTHER" id="PTHR43630:SF2">
    <property type="entry name" value="GLYCOSYLTRANSFERASE"/>
    <property type="match status" value="1"/>
</dbReference>
<keyword evidence="2" id="KW-0808">Transferase</keyword>
<dbReference type="PANTHER" id="PTHR43630">
    <property type="entry name" value="POLY-BETA-1,6-N-ACETYL-D-GLUCOSAMINE SYNTHASE"/>
    <property type="match status" value="1"/>
</dbReference>